<dbReference type="PANTHER" id="PTHR30094:SF0">
    <property type="entry name" value="BIFUNCTIONAL GLUTATHIONYLSPERMIDINE SYNTHETASE_AMIDASE-RELATED"/>
    <property type="match status" value="1"/>
</dbReference>
<feature type="transmembrane region" description="Helical" evidence="1">
    <location>
        <begin position="7"/>
        <end position="26"/>
    </location>
</feature>
<organism evidence="3 4">
    <name type="scientific">Frischella japonica</name>
    <dbReference type="NCBI Taxonomy" id="2741544"/>
    <lineage>
        <taxon>Bacteria</taxon>
        <taxon>Pseudomonadati</taxon>
        <taxon>Pseudomonadota</taxon>
        <taxon>Gammaproteobacteria</taxon>
        <taxon>Orbales</taxon>
        <taxon>Orbaceae</taxon>
        <taxon>Frischella</taxon>
    </lineage>
</organism>
<name>A0ABR7R066_9GAMM</name>
<dbReference type="InterPro" id="IPR038765">
    <property type="entry name" value="Papain-like_cys_pep_sf"/>
</dbReference>
<evidence type="ECO:0000259" key="2">
    <source>
        <dbReference type="PROSITE" id="PS50911"/>
    </source>
</evidence>
<gene>
    <name evidence="3" type="ORF">FcAc13_11230</name>
</gene>
<keyword evidence="1" id="KW-0472">Membrane</keyword>
<keyword evidence="1" id="KW-1133">Transmembrane helix</keyword>
<comment type="caution">
    <text evidence="3">The sequence shown here is derived from an EMBL/GenBank/DDBJ whole genome shotgun (WGS) entry which is preliminary data.</text>
</comment>
<dbReference type="Gene3D" id="3.90.1720.10">
    <property type="entry name" value="endopeptidase domain like (from Nostoc punctiforme)"/>
    <property type="match status" value="1"/>
</dbReference>
<dbReference type="PROSITE" id="PS50911">
    <property type="entry name" value="CHAP"/>
    <property type="match status" value="1"/>
</dbReference>
<dbReference type="Pfam" id="PF05257">
    <property type="entry name" value="CHAP"/>
    <property type="match status" value="1"/>
</dbReference>
<dbReference type="InterPro" id="IPR051705">
    <property type="entry name" value="Gsp_Synthetase/Amidase"/>
</dbReference>
<proteinExistence type="predicted"/>
<dbReference type="Proteomes" id="UP000651208">
    <property type="component" value="Unassembled WGS sequence"/>
</dbReference>
<dbReference type="SUPFAM" id="SSF54001">
    <property type="entry name" value="Cysteine proteinases"/>
    <property type="match status" value="1"/>
</dbReference>
<accession>A0ABR7R066</accession>
<feature type="domain" description="Peptidase C51" evidence="2">
    <location>
        <begin position="51"/>
        <end position="194"/>
    </location>
</feature>
<dbReference type="InterPro" id="IPR007921">
    <property type="entry name" value="CHAP_dom"/>
</dbReference>
<dbReference type="PROSITE" id="PS51257">
    <property type="entry name" value="PROKAR_LIPOPROTEIN"/>
    <property type="match status" value="1"/>
</dbReference>
<protein>
    <submittedName>
        <fullName evidence="3">CHAP domain-containing protein</fullName>
    </submittedName>
</protein>
<keyword evidence="1" id="KW-0812">Transmembrane</keyword>
<evidence type="ECO:0000256" key="1">
    <source>
        <dbReference type="SAM" id="Phobius"/>
    </source>
</evidence>
<sequence>MLKHRKKILFFLILSLLSCFIYYRYFYLEQLEDKDKIGQIVDQFNGVNVYYNGKIGNVSGRNVTKDGYNLGQKYQCVEFIKRYYYERFNHKMPDSYGHAKHFFDSDIADGQINAKRNLLQFHNGSPTKPEVEDIIVLGKSLYGHVAIISNVTANEIEIVQQNPGPNASSRATYPLIFKDGLWTIDNYRVLGYLRKAK</sequence>
<evidence type="ECO:0000313" key="4">
    <source>
        <dbReference type="Proteomes" id="UP000651208"/>
    </source>
</evidence>
<dbReference type="EMBL" id="JABURY010000021">
    <property type="protein sequence ID" value="MBC9131871.1"/>
    <property type="molecule type" value="Genomic_DNA"/>
</dbReference>
<reference evidence="3 4" key="1">
    <citation type="submission" date="2020-06" db="EMBL/GenBank/DDBJ databases">
        <title>Frischella cerana isolated from Apis cerana gut homogenate.</title>
        <authorList>
            <person name="Wolter L.A."/>
            <person name="Suenami S."/>
            <person name="Miyazaki R."/>
        </authorList>
    </citation>
    <scope>NUCLEOTIDE SEQUENCE [LARGE SCALE GENOMIC DNA]</scope>
    <source>
        <strain evidence="3 4">Ac13</strain>
    </source>
</reference>
<keyword evidence="4" id="KW-1185">Reference proteome</keyword>
<evidence type="ECO:0000313" key="3">
    <source>
        <dbReference type="EMBL" id="MBC9131871.1"/>
    </source>
</evidence>
<dbReference type="PANTHER" id="PTHR30094">
    <property type="entry name" value="BIFUNCTIONAL GLUTATHIONYLSPERMIDINE SYNTHETASE/AMIDASE-RELATED"/>
    <property type="match status" value="1"/>
</dbReference>